<dbReference type="EMBL" id="CP066744">
    <property type="protein sequence ID" value="QQK07972.1"/>
    <property type="molecule type" value="Genomic_DNA"/>
</dbReference>
<organism evidence="1 2">
    <name type="scientific">Miniphocaeibacter halophilus</name>
    <dbReference type="NCBI Taxonomy" id="2931922"/>
    <lineage>
        <taxon>Bacteria</taxon>
        <taxon>Bacillati</taxon>
        <taxon>Bacillota</taxon>
        <taxon>Tissierellia</taxon>
        <taxon>Tissierellales</taxon>
        <taxon>Peptoniphilaceae</taxon>
        <taxon>Miniphocaeibacter</taxon>
    </lineage>
</organism>
<keyword evidence="2" id="KW-1185">Reference proteome</keyword>
<reference evidence="1 2" key="1">
    <citation type="journal article" date="2022" name="Int. J. Syst. Evol. Microbiol.">
        <title>Miniphocaeibacter halophilus sp. nov., an ammonium-tolerant acetate-producing bacterium isolated from a biogas system.</title>
        <authorList>
            <person name="Schnurer A."/>
            <person name="Singh A."/>
            <person name="Bi S."/>
            <person name="Qiao W."/>
            <person name="Westerholm M."/>
        </authorList>
    </citation>
    <scope>NUCLEOTIDE SEQUENCE [LARGE SCALE GENOMIC DNA]</scope>
    <source>
        <strain evidence="1 2">AMB_01</strain>
    </source>
</reference>
<dbReference type="Proteomes" id="UP000595814">
    <property type="component" value="Chromosome"/>
</dbReference>
<keyword evidence="1" id="KW-0067">ATP-binding</keyword>
<gene>
    <name evidence="1" type="ORF">JFY71_00090</name>
</gene>
<evidence type="ECO:0000313" key="2">
    <source>
        <dbReference type="Proteomes" id="UP000595814"/>
    </source>
</evidence>
<evidence type="ECO:0000313" key="1">
    <source>
        <dbReference type="EMBL" id="QQK07972.1"/>
    </source>
</evidence>
<proteinExistence type="predicted"/>
<name>A0AC61MQW1_9FIRM</name>
<sequence length="223" mass="25354">MEKSIVLENLNFGYDKKILNNINLEITRGEFIGIVGPNGAGKSTLLKIIIGQLKPNSGRVKILENNGKDKSIGYLKQMNIEVGVSFPITPLEIVMLNLYNQMGLMKVPNKKIKNMALNALSMVNLQEKAYYNYNNMSGGEQQRVLIAKELVKNSNILIFDEPTAGIDQDSKELLFNILDHLNKKHNITIIIVTHELEFSKKYFNRILKLENGELKDYSEVNIW</sequence>
<keyword evidence="1" id="KW-0547">Nucleotide-binding</keyword>
<protein>
    <submittedName>
        <fullName evidence="1">ATP-binding cassette domain-containing protein</fullName>
    </submittedName>
</protein>
<accession>A0AC61MQW1</accession>